<feature type="binding site" evidence="8">
    <location>
        <position position="269"/>
    </location>
    <ligand>
        <name>substrate</name>
    </ligand>
</feature>
<keyword evidence="3 8" id="KW-0963">Cytoplasm</keyword>
<feature type="binding site" evidence="8">
    <location>
        <position position="119"/>
    </location>
    <ligand>
        <name>Mg(2+)</name>
        <dbReference type="ChEBI" id="CHEBI:18420"/>
        <label>2</label>
    </ligand>
</feature>
<dbReference type="PANTHER" id="PTHR11556">
    <property type="entry name" value="FRUCTOSE-1,6-BISPHOSPHATASE-RELATED"/>
    <property type="match status" value="1"/>
</dbReference>
<dbReference type="SUPFAM" id="SSF56655">
    <property type="entry name" value="Carbohydrate phosphatase"/>
    <property type="match status" value="1"/>
</dbReference>
<evidence type="ECO:0000256" key="5">
    <source>
        <dbReference type="ARBA" id="ARBA00022801"/>
    </source>
</evidence>
<keyword evidence="8" id="KW-0460">Magnesium</keyword>
<dbReference type="PIRSF" id="PIRSF500210">
    <property type="entry name" value="FBPtase"/>
    <property type="match status" value="1"/>
</dbReference>
<comment type="cofactor">
    <cofactor evidence="8">
        <name>Mg(2+)</name>
        <dbReference type="ChEBI" id="CHEBI:18420"/>
    </cofactor>
    <text evidence="8">Binds 2 magnesium ions per subunit.</text>
</comment>
<feature type="domain" description="Fructose-1-6-bisphosphatase class I N-terminal" evidence="10">
    <location>
        <begin position="7"/>
        <end position="196"/>
    </location>
</feature>
<dbReference type="EMBL" id="JAFIRA010000028">
    <property type="protein sequence ID" value="MCJ2543442.1"/>
    <property type="molecule type" value="Genomic_DNA"/>
</dbReference>
<feature type="binding site" evidence="8">
    <location>
        <position position="116"/>
    </location>
    <ligand>
        <name>Mg(2+)</name>
        <dbReference type="ChEBI" id="CHEBI:18420"/>
        <label>1</label>
    </ligand>
</feature>
<keyword evidence="4" id="KW-0113">Calvin cycle</keyword>
<evidence type="ECO:0000313" key="12">
    <source>
        <dbReference type="EMBL" id="MCJ2543442.1"/>
    </source>
</evidence>
<keyword evidence="6 8" id="KW-0119">Carbohydrate metabolism</keyword>
<dbReference type="Gene3D" id="3.30.540.10">
    <property type="entry name" value="Fructose-1,6-Bisphosphatase, subunit A, domain 1"/>
    <property type="match status" value="1"/>
</dbReference>
<evidence type="ECO:0000256" key="2">
    <source>
        <dbReference type="ARBA" id="ARBA00010941"/>
    </source>
</evidence>
<evidence type="ECO:0000256" key="9">
    <source>
        <dbReference type="RuleBase" id="RU000508"/>
    </source>
</evidence>
<dbReference type="NCBIfam" id="NF006778">
    <property type="entry name" value="PRK09293.1-1"/>
    <property type="match status" value="1"/>
</dbReference>
<feature type="binding site" evidence="8">
    <location>
        <position position="116"/>
    </location>
    <ligand>
        <name>Mg(2+)</name>
        <dbReference type="ChEBI" id="CHEBI:18420"/>
        <label>2</label>
    </ligand>
</feature>
<comment type="subcellular location">
    <subcellularLocation>
        <location evidence="8">Cytoplasm</location>
    </subcellularLocation>
</comment>
<keyword evidence="13" id="KW-1185">Reference proteome</keyword>
<evidence type="ECO:0000256" key="7">
    <source>
        <dbReference type="ARBA" id="ARBA00024331"/>
    </source>
</evidence>
<organism evidence="12 13">
    <name type="scientific">Thermostichus vulcanus str. 'Rupite'</name>
    <dbReference type="NCBI Taxonomy" id="2813851"/>
    <lineage>
        <taxon>Bacteria</taxon>
        <taxon>Bacillati</taxon>
        <taxon>Cyanobacteriota</taxon>
        <taxon>Cyanophyceae</taxon>
        <taxon>Thermostichales</taxon>
        <taxon>Thermostichaceae</taxon>
        <taxon>Thermostichus</taxon>
    </lineage>
</organism>
<evidence type="ECO:0000256" key="1">
    <source>
        <dbReference type="ARBA" id="ARBA00001273"/>
    </source>
</evidence>
<comment type="catalytic activity">
    <reaction evidence="1 8">
        <text>beta-D-fructose 1,6-bisphosphate + H2O = beta-D-fructose 6-phosphate + phosphate</text>
        <dbReference type="Rhea" id="RHEA:11064"/>
        <dbReference type="ChEBI" id="CHEBI:15377"/>
        <dbReference type="ChEBI" id="CHEBI:32966"/>
        <dbReference type="ChEBI" id="CHEBI:43474"/>
        <dbReference type="ChEBI" id="CHEBI:57634"/>
        <dbReference type="EC" id="3.1.3.11"/>
    </reaction>
</comment>
<accession>A0ABT0CCD1</accession>
<comment type="similarity">
    <text evidence="2 8 9">Belongs to the FBPase class 1 family.</text>
</comment>
<protein>
    <recommendedName>
        <fullName evidence="8">Fructose-1,6-bisphosphatase class 1</fullName>
        <shortName evidence="8">FBPase class 1</shortName>
        <ecNumber evidence="8">3.1.3.11</ecNumber>
    </recommendedName>
    <alternativeName>
        <fullName evidence="8">D-fructose-1,6-bisphosphate 1-phosphohydrolase class 1</fullName>
    </alternativeName>
</protein>
<dbReference type="InterPro" id="IPR044015">
    <property type="entry name" value="FBPase_C_dom"/>
</dbReference>
<proteinExistence type="inferred from homology"/>
<comment type="caution">
    <text evidence="12">The sequence shown here is derived from an EMBL/GenBank/DDBJ whole genome shotgun (WGS) entry which is preliminary data.</text>
</comment>
<feature type="domain" description="Fructose-1-6-bisphosphatase class 1 C-terminal" evidence="11">
    <location>
        <begin position="202"/>
        <end position="326"/>
    </location>
</feature>
<dbReference type="Proteomes" id="UP000830835">
    <property type="component" value="Unassembled WGS sequence"/>
</dbReference>
<dbReference type="InterPro" id="IPR000146">
    <property type="entry name" value="FBPase_class-1"/>
</dbReference>
<dbReference type="PANTHER" id="PTHR11556:SF35">
    <property type="entry name" value="SEDOHEPTULOSE-1,7-BISPHOSPHATASE, CHLOROPLASTIC"/>
    <property type="match status" value="1"/>
</dbReference>
<dbReference type="InterPro" id="IPR033391">
    <property type="entry name" value="FBPase_N"/>
</dbReference>
<comment type="subunit">
    <text evidence="8">Homotetramer.</text>
</comment>
<dbReference type="Pfam" id="PF00316">
    <property type="entry name" value="FBPase"/>
    <property type="match status" value="1"/>
</dbReference>
<dbReference type="Gene3D" id="3.40.190.80">
    <property type="match status" value="1"/>
</dbReference>
<evidence type="ECO:0000256" key="6">
    <source>
        <dbReference type="ARBA" id="ARBA00023277"/>
    </source>
</evidence>
<dbReference type="PRINTS" id="PR00115">
    <property type="entry name" value="F16BPHPHTASE"/>
</dbReference>
<feature type="binding site" evidence="8">
    <location>
        <position position="211"/>
    </location>
    <ligand>
        <name>substrate</name>
    </ligand>
</feature>
<feature type="binding site" evidence="8">
    <location>
        <begin position="257"/>
        <end position="259"/>
    </location>
    <ligand>
        <name>substrate</name>
    </ligand>
</feature>
<feature type="binding site" evidence="8">
    <location>
        <position position="94"/>
    </location>
    <ligand>
        <name>Mg(2+)</name>
        <dbReference type="ChEBI" id="CHEBI:18420"/>
        <label>1</label>
    </ligand>
</feature>
<evidence type="ECO:0000256" key="3">
    <source>
        <dbReference type="ARBA" id="ARBA00022490"/>
    </source>
</evidence>
<dbReference type="RefSeq" id="WP_244350831.1">
    <property type="nucleotide sequence ID" value="NZ_JAFIRA010000028.1"/>
</dbReference>
<evidence type="ECO:0000256" key="8">
    <source>
        <dbReference type="HAMAP-Rule" id="MF_01855"/>
    </source>
</evidence>
<evidence type="ECO:0000259" key="10">
    <source>
        <dbReference type="Pfam" id="PF00316"/>
    </source>
</evidence>
<name>A0ABT0CCD1_THEVL</name>
<feature type="binding site" evidence="8">
    <location>
        <position position="118"/>
    </location>
    <ligand>
        <name>Mg(2+)</name>
        <dbReference type="ChEBI" id="CHEBI:18420"/>
        <label>1</label>
    </ligand>
</feature>
<sequence>MSRDVLTLSRHVLQQFESFTAEAQDFSALLNRIALAGKMIARRLGQSGLIEDALGITGSINVQGEEQKQMDDYANRAFIRALEQTGLVCRLVSEEMKTPARLPENCSLSRLALLIDPLDGSSNIDANLTVGSIFSVLRPLENRPEADNQDLLQPGRNQLAAGYILYGPSTQLVYSIGKGVHSFTLDPSLGEFILSQSPIRTPERGSVYSLNEGYFCQWNEGIQNFVRYVHRRDGYTSRYSGALVADFHRILLQGGVYLYPGTQKKPEGKLRLMYEAAPLAFLAEQAGGVATTGTESILDIVPQSLHQRVPLIIGSRENVMEVLNCLQGSPSPHP</sequence>
<evidence type="ECO:0000313" key="13">
    <source>
        <dbReference type="Proteomes" id="UP000830835"/>
    </source>
</evidence>
<feature type="binding site" evidence="8">
    <location>
        <position position="275"/>
    </location>
    <ligand>
        <name>Mg(2+)</name>
        <dbReference type="ChEBI" id="CHEBI:18420"/>
        <label>2</label>
    </ligand>
</feature>
<gene>
    <name evidence="8 12" type="primary">fbp</name>
    <name evidence="12" type="ORF">JX360_11065</name>
</gene>
<dbReference type="GO" id="GO:0042132">
    <property type="term" value="F:fructose 1,6-bisphosphate 1-phosphatase activity"/>
    <property type="evidence" value="ECO:0007669"/>
    <property type="project" value="UniProtKB-EC"/>
</dbReference>
<dbReference type="EC" id="3.1.3.11" evidence="8"/>
<evidence type="ECO:0000256" key="4">
    <source>
        <dbReference type="ARBA" id="ARBA00022567"/>
    </source>
</evidence>
<dbReference type="Pfam" id="PF18913">
    <property type="entry name" value="FBPase_C"/>
    <property type="match status" value="1"/>
</dbReference>
<keyword evidence="5 8" id="KW-0378">Hydrolase</keyword>
<dbReference type="InterPro" id="IPR028343">
    <property type="entry name" value="FBPtase"/>
</dbReference>
<reference evidence="12" key="1">
    <citation type="submission" date="2021-02" db="EMBL/GenBank/DDBJ databases">
        <title>The CRISPR/cas machinery reduction and long-range gene transfer in the hot spring cyanobacterium Synechococcus.</title>
        <authorList>
            <person name="Dvorak P."/>
            <person name="Jahodarova E."/>
            <person name="Hasler P."/>
            <person name="Poulickova A."/>
        </authorList>
    </citation>
    <scope>NUCLEOTIDE SEQUENCE</scope>
    <source>
        <strain evidence="12">Rupite</strain>
    </source>
</reference>
<evidence type="ECO:0000259" key="11">
    <source>
        <dbReference type="Pfam" id="PF18913"/>
    </source>
</evidence>
<feature type="binding site" evidence="8">
    <location>
        <position position="239"/>
    </location>
    <ligand>
        <name>substrate</name>
    </ligand>
</feature>
<feature type="binding site" evidence="8">
    <location>
        <begin position="119"/>
        <end position="122"/>
    </location>
    <ligand>
        <name>substrate</name>
    </ligand>
</feature>
<dbReference type="HAMAP" id="MF_01855">
    <property type="entry name" value="FBPase_class1"/>
    <property type="match status" value="1"/>
</dbReference>
<keyword evidence="8" id="KW-0479">Metal-binding</keyword>
<dbReference type="PIRSF" id="PIRSF000904">
    <property type="entry name" value="FBPtase_SBPase"/>
    <property type="match status" value="1"/>
</dbReference>
<comment type="pathway">
    <text evidence="7">Carbohydrate biosynthesis.</text>
</comment>
<dbReference type="CDD" id="cd00354">
    <property type="entry name" value="FBPase"/>
    <property type="match status" value="1"/>
</dbReference>